<dbReference type="Gene3D" id="1.20.5.1700">
    <property type="match status" value="1"/>
</dbReference>
<feature type="region of interest" description="Disordered" evidence="1">
    <location>
        <begin position="72"/>
        <end position="190"/>
    </location>
</feature>
<accession>A0A7S4SLL0</accession>
<sequence length="383" mass="39865">MPASFSQLVEDALAGVQKQLIAEHDREVRELRKEAAGLQEELSGLRAAKRRPSEEVDSLKAEVARLERELTRLRAAGQPSGEAAGAQARAPAAAQAPPAEAASETPGPAPARRQRGGFSSRAAAQAPAQAPAQASASRARAAEARPQEQAPKAEPLESSPPPPGREPQPRSARAPAGAEEREAPGEADAEPQERLFEAQHGFAGAIFGEALHGSLGESGVSHLLEKLEKAVPPPPPNAAYRVGQKCEVIGTIMRKGESLESPKIMRLEPGTKVEVLEIGAGPTGKRIRVVAQNGISGWISVVSAEGVALLSPAEAGNGGGFIGDLIGSIAEDLPDKKSEEAGAGVESIDAILGKVDTDLAEERPRASAPKPKRKSAFDQHSKS</sequence>
<evidence type="ECO:0000313" key="2">
    <source>
        <dbReference type="EMBL" id="CAE4648522.1"/>
    </source>
</evidence>
<organism evidence="2">
    <name type="scientific">Alexandrium monilatum</name>
    <dbReference type="NCBI Taxonomy" id="311494"/>
    <lineage>
        <taxon>Eukaryota</taxon>
        <taxon>Sar</taxon>
        <taxon>Alveolata</taxon>
        <taxon>Dinophyceae</taxon>
        <taxon>Gonyaulacales</taxon>
        <taxon>Pyrocystaceae</taxon>
        <taxon>Alexandrium</taxon>
    </lineage>
</organism>
<feature type="compositionally biased region" description="Basic and acidic residues" evidence="1">
    <location>
        <begin position="356"/>
        <end position="365"/>
    </location>
</feature>
<feature type="compositionally biased region" description="Low complexity" evidence="1">
    <location>
        <begin position="147"/>
        <end position="157"/>
    </location>
</feature>
<dbReference type="AlphaFoldDB" id="A0A7S4SLL0"/>
<dbReference type="EMBL" id="HBNR01072761">
    <property type="protein sequence ID" value="CAE4648522.1"/>
    <property type="molecule type" value="Transcribed_RNA"/>
</dbReference>
<protein>
    <recommendedName>
        <fullName evidence="3">SH3 domain-containing protein</fullName>
    </recommendedName>
</protein>
<proteinExistence type="predicted"/>
<gene>
    <name evidence="2" type="ORF">AMON00008_LOCUS51592</name>
</gene>
<name>A0A7S4SLL0_9DINO</name>
<evidence type="ECO:0008006" key="3">
    <source>
        <dbReference type="Google" id="ProtNLM"/>
    </source>
</evidence>
<reference evidence="2" key="1">
    <citation type="submission" date="2021-01" db="EMBL/GenBank/DDBJ databases">
        <authorList>
            <person name="Corre E."/>
            <person name="Pelletier E."/>
            <person name="Niang G."/>
            <person name="Scheremetjew M."/>
            <person name="Finn R."/>
            <person name="Kale V."/>
            <person name="Holt S."/>
            <person name="Cochrane G."/>
            <person name="Meng A."/>
            <person name="Brown T."/>
            <person name="Cohen L."/>
        </authorList>
    </citation>
    <scope>NUCLEOTIDE SEQUENCE</scope>
    <source>
        <strain evidence="2">CCMP3105</strain>
    </source>
</reference>
<feature type="region of interest" description="Disordered" evidence="1">
    <location>
        <begin position="356"/>
        <end position="383"/>
    </location>
</feature>
<feature type="compositionally biased region" description="Low complexity" evidence="1">
    <location>
        <begin position="119"/>
        <end position="139"/>
    </location>
</feature>
<evidence type="ECO:0000256" key="1">
    <source>
        <dbReference type="SAM" id="MobiDB-lite"/>
    </source>
</evidence>
<feature type="region of interest" description="Disordered" evidence="1">
    <location>
        <begin position="39"/>
        <end position="59"/>
    </location>
</feature>
<feature type="compositionally biased region" description="Low complexity" evidence="1">
    <location>
        <begin position="73"/>
        <end position="106"/>
    </location>
</feature>